<feature type="compositionally biased region" description="Low complexity" evidence="6">
    <location>
        <begin position="270"/>
        <end position="281"/>
    </location>
</feature>
<feature type="transmembrane region" description="Helical" evidence="7">
    <location>
        <begin position="87"/>
        <end position="109"/>
    </location>
</feature>
<feature type="region of interest" description="Disordered" evidence="6">
    <location>
        <begin position="205"/>
        <end position="292"/>
    </location>
</feature>
<dbReference type="RefSeq" id="WP_192860933.1">
    <property type="nucleotide sequence ID" value="NZ_JADAQT010000019.1"/>
</dbReference>
<sequence length="536" mass="55288">MTTDPTAGEGPTPSGEPEPSAQQTSFEEQPPPQPQQPPAAQPRPAGSGFFDSIRRTGLYRADRRWVGGVAGGVAARLGWDPLLVRGLFVITFFLGGIGLIAYGVGWALLPEQSDGRIHLEQAIRGNFDVALLGAAVLFLFGFAWGGPWDWGFYGDSEWIAALFWLAVIGGIVYLLIQAVRRRPSTEGQPHAQPYPQQYAAQPYAGTTAAAARSGPGTTTATAPAGPATAPGSGPTSPTTNGTVGIDDRPAGNAPPAAAPYGGAPIPPYAASPTPSAGAPYAQPLPPRPPRRKGGGAGIVVGLILLTGALLLLNELVLGSRIPYVPTGEAGVWAAWLGTSLVIVGIAIVVAGLRGRSSGGLGALGIIGLVLAVPTLGTLQTDVSERIDEGRAIVGDVFEFDGRVDGFEPGAPISEGTFSPNRIEEAERGYSVSWGDPTIDLTDLDLSGVDPAEPVQVPIAVGAGTATVVVPEDAAVELEGQIAAGALEWLVDGDERTYGGGTQQRVEIASDEVDDDGAQLRLFVEVAAGELIIEEEQ</sequence>
<keyword evidence="5 7" id="KW-0472">Membrane</keyword>
<feature type="compositionally biased region" description="Low complexity" evidence="6">
    <location>
        <begin position="205"/>
        <end position="239"/>
    </location>
</feature>
<organism evidence="9 10">
    <name type="scientific">Myceligenerans pegani</name>
    <dbReference type="NCBI Taxonomy" id="2776917"/>
    <lineage>
        <taxon>Bacteria</taxon>
        <taxon>Bacillati</taxon>
        <taxon>Actinomycetota</taxon>
        <taxon>Actinomycetes</taxon>
        <taxon>Micrococcales</taxon>
        <taxon>Promicromonosporaceae</taxon>
        <taxon>Myceligenerans</taxon>
    </lineage>
</organism>
<comment type="subcellular location">
    <subcellularLocation>
        <location evidence="1">Cell membrane</location>
        <topology evidence="1">Single-pass membrane protein</topology>
    </subcellularLocation>
</comment>
<dbReference type="PANTHER" id="PTHR33885">
    <property type="entry name" value="PHAGE SHOCK PROTEIN C"/>
    <property type="match status" value="1"/>
</dbReference>
<feature type="transmembrane region" description="Helical" evidence="7">
    <location>
        <begin position="293"/>
        <end position="312"/>
    </location>
</feature>
<reference evidence="9 10" key="1">
    <citation type="submission" date="2020-10" db="EMBL/GenBank/DDBJ databases">
        <title>Myceligenerans pegani sp. nov., an endophytic actinomycete isolated from Peganum harmala L. in Xinjiang, China.</title>
        <authorList>
            <person name="Xin L."/>
        </authorList>
    </citation>
    <scope>NUCLEOTIDE SEQUENCE [LARGE SCALE GENOMIC DNA]</scope>
    <source>
        <strain evidence="9 10">TRM65318</strain>
    </source>
</reference>
<name>A0ABR9MSL3_9MICO</name>
<feature type="domain" description="Phage shock protein PspC N-terminal" evidence="8">
    <location>
        <begin position="57"/>
        <end position="111"/>
    </location>
</feature>
<feature type="compositionally biased region" description="Low complexity" evidence="6">
    <location>
        <begin position="1"/>
        <end position="21"/>
    </location>
</feature>
<keyword evidence="3 7" id="KW-0812">Transmembrane</keyword>
<feature type="transmembrane region" description="Helical" evidence="7">
    <location>
        <begin position="359"/>
        <end position="378"/>
    </location>
</feature>
<feature type="transmembrane region" description="Helical" evidence="7">
    <location>
        <begin position="158"/>
        <end position="176"/>
    </location>
</feature>
<feature type="region of interest" description="Disordered" evidence="6">
    <location>
        <begin position="1"/>
        <end position="47"/>
    </location>
</feature>
<feature type="transmembrane region" description="Helical" evidence="7">
    <location>
        <begin position="129"/>
        <end position="146"/>
    </location>
</feature>
<feature type="compositionally biased region" description="Pro residues" evidence="6">
    <location>
        <begin position="29"/>
        <end position="41"/>
    </location>
</feature>
<evidence type="ECO:0000256" key="7">
    <source>
        <dbReference type="SAM" id="Phobius"/>
    </source>
</evidence>
<dbReference type="EMBL" id="JADAQT010000019">
    <property type="protein sequence ID" value="MBE1874362.1"/>
    <property type="molecule type" value="Genomic_DNA"/>
</dbReference>
<evidence type="ECO:0000313" key="10">
    <source>
        <dbReference type="Proteomes" id="UP000625527"/>
    </source>
</evidence>
<accession>A0ABR9MSL3</accession>
<protein>
    <submittedName>
        <fullName evidence="9">PspC domain-containing protein</fullName>
    </submittedName>
</protein>
<dbReference type="PANTHER" id="PTHR33885:SF3">
    <property type="entry name" value="PHAGE SHOCK PROTEIN C"/>
    <property type="match status" value="1"/>
</dbReference>
<comment type="caution">
    <text evidence="9">The sequence shown here is derived from an EMBL/GenBank/DDBJ whole genome shotgun (WGS) entry which is preliminary data.</text>
</comment>
<gene>
    <name evidence="9" type="ORF">IHE71_01375</name>
</gene>
<dbReference type="Proteomes" id="UP000625527">
    <property type="component" value="Unassembled WGS sequence"/>
</dbReference>
<feature type="transmembrane region" description="Helical" evidence="7">
    <location>
        <begin position="332"/>
        <end position="352"/>
    </location>
</feature>
<evidence type="ECO:0000313" key="9">
    <source>
        <dbReference type="EMBL" id="MBE1874362.1"/>
    </source>
</evidence>
<evidence type="ECO:0000256" key="1">
    <source>
        <dbReference type="ARBA" id="ARBA00004162"/>
    </source>
</evidence>
<keyword evidence="2" id="KW-1003">Cell membrane</keyword>
<evidence type="ECO:0000256" key="5">
    <source>
        <dbReference type="ARBA" id="ARBA00023136"/>
    </source>
</evidence>
<evidence type="ECO:0000256" key="3">
    <source>
        <dbReference type="ARBA" id="ARBA00022692"/>
    </source>
</evidence>
<dbReference type="InterPro" id="IPR007168">
    <property type="entry name" value="Phageshock_PspC_N"/>
</dbReference>
<evidence type="ECO:0000259" key="8">
    <source>
        <dbReference type="Pfam" id="PF04024"/>
    </source>
</evidence>
<dbReference type="InterPro" id="IPR052027">
    <property type="entry name" value="PspC"/>
</dbReference>
<keyword evidence="10" id="KW-1185">Reference proteome</keyword>
<feature type="compositionally biased region" description="Low complexity" evidence="6">
    <location>
        <begin position="250"/>
        <end position="263"/>
    </location>
</feature>
<dbReference type="Pfam" id="PF04024">
    <property type="entry name" value="PspC"/>
    <property type="match status" value="1"/>
</dbReference>
<proteinExistence type="predicted"/>
<evidence type="ECO:0000256" key="6">
    <source>
        <dbReference type="SAM" id="MobiDB-lite"/>
    </source>
</evidence>
<evidence type="ECO:0000256" key="4">
    <source>
        <dbReference type="ARBA" id="ARBA00022989"/>
    </source>
</evidence>
<keyword evidence="4 7" id="KW-1133">Transmembrane helix</keyword>
<evidence type="ECO:0000256" key="2">
    <source>
        <dbReference type="ARBA" id="ARBA00022475"/>
    </source>
</evidence>